<evidence type="ECO:0000313" key="6">
    <source>
        <dbReference type="Proteomes" id="UP001487305"/>
    </source>
</evidence>
<dbReference type="NCBIfam" id="NF001531">
    <property type="entry name" value="PRK00364.2-2"/>
    <property type="match status" value="1"/>
</dbReference>
<keyword evidence="3" id="KW-0963">Cytoplasm</keyword>
<dbReference type="Pfam" id="PF00166">
    <property type="entry name" value="Cpn10"/>
    <property type="match status" value="1"/>
</dbReference>
<dbReference type="PRINTS" id="PR00297">
    <property type="entry name" value="CHAPERONIN10"/>
</dbReference>
<evidence type="ECO:0000256" key="3">
    <source>
        <dbReference type="HAMAP-Rule" id="MF_00580"/>
    </source>
</evidence>
<dbReference type="NCBIfam" id="NF001533">
    <property type="entry name" value="PRK00364.2-4"/>
    <property type="match status" value="1"/>
</dbReference>
<dbReference type="PROSITE" id="PS00681">
    <property type="entry name" value="CHAPERONINS_CPN10"/>
    <property type="match status" value="1"/>
</dbReference>
<evidence type="ECO:0000256" key="1">
    <source>
        <dbReference type="ARBA" id="ARBA00006975"/>
    </source>
</evidence>
<evidence type="ECO:0000256" key="2">
    <source>
        <dbReference type="ARBA" id="ARBA00023186"/>
    </source>
</evidence>
<dbReference type="PANTHER" id="PTHR10772:SF63">
    <property type="entry name" value="20 KDA CHAPERONIN, CHLOROPLASTIC"/>
    <property type="match status" value="1"/>
</dbReference>
<dbReference type="HAMAP" id="MF_00580">
    <property type="entry name" value="CH10"/>
    <property type="match status" value="1"/>
</dbReference>
<comment type="subunit">
    <text evidence="3">Heptamer of 7 subunits arranged in a ring. Interacts with the chaperonin GroEL.</text>
</comment>
<dbReference type="RefSeq" id="WP_102375577.1">
    <property type="nucleotide sequence ID" value="NZ_DBFADM010000002.1"/>
</dbReference>
<evidence type="ECO:0000313" key="5">
    <source>
        <dbReference type="EMBL" id="MEQ3361485.1"/>
    </source>
</evidence>
<evidence type="ECO:0000256" key="4">
    <source>
        <dbReference type="RuleBase" id="RU000535"/>
    </source>
</evidence>
<reference evidence="5 6" key="1">
    <citation type="submission" date="2024-04" db="EMBL/GenBank/DDBJ databases">
        <title>Human intestinal bacterial collection.</title>
        <authorList>
            <person name="Pauvert C."/>
            <person name="Hitch T.C.A."/>
            <person name="Clavel T."/>
        </authorList>
    </citation>
    <scope>NUCLEOTIDE SEQUENCE [LARGE SCALE GENOMIC DNA]</scope>
    <source>
        <strain evidence="5 6">CLA-KB-H42</strain>
    </source>
</reference>
<dbReference type="InterPro" id="IPR020818">
    <property type="entry name" value="Chaperonin_GroES"/>
</dbReference>
<comment type="similarity">
    <text evidence="1 3 4">Belongs to the GroES chaperonin family.</text>
</comment>
<name>A0ABV1J8S4_9ACTN</name>
<keyword evidence="6" id="KW-1185">Reference proteome</keyword>
<proteinExistence type="inferred from homology"/>
<dbReference type="EMBL" id="JBBNOP010000001">
    <property type="protein sequence ID" value="MEQ3361485.1"/>
    <property type="molecule type" value="Genomic_DNA"/>
</dbReference>
<organism evidence="5 6">
    <name type="scientific">Raoultibacter massiliensis</name>
    <dbReference type="NCBI Taxonomy" id="1852371"/>
    <lineage>
        <taxon>Bacteria</taxon>
        <taxon>Bacillati</taxon>
        <taxon>Actinomycetota</taxon>
        <taxon>Coriobacteriia</taxon>
        <taxon>Eggerthellales</taxon>
        <taxon>Eggerthellaceae</taxon>
        <taxon>Raoultibacter</taxon>
    </lineage>
</organism>
<dbReference type="InterPro" id="IPR011032">
    <property type="entry name" value="GroES-like_sf"/>
</dbReference>
<sequence length="95" mass="10048">MNLKPLGDRVIIKADEAETTTASGLYIASEAKEKPTTGVVLAVGDGKLDKDGKHLPMPVKVGDKVIYGKFGGTEVTVDGEDVLILRADDLYAVFA</sequence>
<comment type="function">
    <text evidence="3 4">Together with the chaperonin GroEL, plays an essential role in assisting protein folding. The GroEL-GroES system forms a nano-cage that allows encapsulation of the non-native substrate proteins and provides a physical environment optimized to promote and accelerate protein folding. GroES binds to the apical surface of the GroEL ring, thereby capping the opening of the GroEL channel.</text>
</comment>
<dbReference type="SUPFAM" id="SSF50129">
    <property type="entry name" value="GroES-like"/>
    <property type="match status" value="1"/>
</dbReference>
<dbReference type="Proteomes" id="UP001487305">
    <property type="component" value="Unassembled WGS sequence"/>
</dbReference>
<dbReference type="SMART" id="SM00883">
    <property type="entry name" value="Cpn10"/>
    <property type="match status" value="1"/>
</dbReference>
<dbReference type="InterPro" id="IPR037124">
    <property type="entry name" value="Chaperonin_GroES_sf"/>
</dbReference>
<dbReference type="PANTHER" id="PTHR10772">
    <property type="entry name" value="10 KDA HEAT SHOCK PROTEIN"/>
    <property type="match status" value="1"/>
</dbReference>
<dbReference type="InterPro" id="IPR018369">
    <property type="entry name" value="Chaprnonin_Cpn10_CS"/>
</dbReference>
<comment type="caution">
    <text evidence="5">The sequence shown here is derived from an EMBL/GenBank/DDBJ whole genome shotgun (WGS) entry which is preliminary data.</text>
</comment>
<gene>
    <name evidence="3" type="primary">groES</name>
    <name evidence="3" type="synonym">groS</name>
    <name evidence="5" type="ORF">AAA083_00685</name>
</gene>
<protein>
    <recommendedName>
        <fullName evidence="3">Co-chaperonin GroES</fullName>
    </recommendedName>
    <alternativeName>
        <fullName evidence="3">10 kDa chaperonin</fullName>
    </alternativeName>
    <alternativeName>
        <fullName evidence="3">Chaperonin-10</fullName>
        <shortName evidence="3">Cpn10</shortName>
    </alternativeName>
</protein>
<comment type="subcellular location">
    <subcellularLocation>
        <location evidence="3">Cytoplasm</location>
    </subcellularLocation>
</comment>
<dbReference type="Gene3D" id="2.30.33.40">
    <property type="entry name" value="GroES chaperonin"/>
    <property type="match status" value="1"/>
</dbReference>
<accession>A0ABV1J8S4</accession>
<keyword evidence="2 3" id="KW-0143">Chaperone</keyword>
<dbReference type="CDD" id="cd00320">
    <property type="entry name" value="cpn10"/>
    <property type="match status" value="1"/>
</dbReference>